<keyword evidence="4" id="KW-1185">Reference proteome</keyword>
<name>A0ABV6YGX9_9HYPH</name>
<comment type="similarity">
    <text evidence="1">Belongs to the UPF0065 (bug) family.</text>
</comment>
<proteinExistence type="inferred from homology"/>
<dbReference type="Gene3D" id="3.40.190.150">
    <property type="entry name" value="Bordetella uptake gene, domain 1"/>
    <property type="match status" value="1"/>
</dbReference>
<dbReference type="Proteomes" id="UP001593940">
    <property type="component" value="Unassembled WGS sequence"/>
</dbReference>
<keyword evidence="2" id="KW-0732">Signal</keyword>
<dbReference type="InterPro" id="IPR042100">
    <property type="entry name" value="Bug_dom1"/>
</dbReference>
<comment type="caution">
    <text evidence="3">The sequence shown here is derived from an EMBL/GenBank/DDBJ whole genome shotgun (WGS) entry which is preliminary data.</text>
</comment>
<evidence type="ECO:0000256" key="1">
    <source>
        <dbReference type="ARBA" id="ARBA00006987"/>
    </source>
</evidence>
<dbReference type="InterPro" id="IPR005064">
    <property type="entry name" value="BUG"/>
</dbReference>
<organism evidence="3 4">
    <name type="scientific">Microvirga arabica</name>
    <dbReference type="NCBI Taxonomy" id="1128671"/>
    <lineage>
        <taxon>Bacteria</taxon>
        <taxon>Pseudomonadati</taxon>
        <taxon>Pseudomonadota</taxon>
        <taxon>Alphaproteobacteria</taxon>
        <taxon>Hyphomicrobiales</taxon>
        <taxon>Methylobacteriaceae</taxon>
        <taxon>Microvirga</taxon>
    </lineage>
</organism>
<protein>
    <submittedName>
        <fullName evidence="3">Bug family tripartite tricarboxylate transporter substrate binding protein</fullName>
    </submittedName>
</protein>
<feature type="chain" id="PRO_5046988229" evidence="2">
    <location>
        <begin position="22"/>
        <end position="334"/>
    </location>
</feature>
<dbReference type="PANTHER" id="PTHR42928:SF5">
    <property type="entry name" value="BLR1237 PROTEIN"/>
    <property type="match status" value="1"/>
</dbReference>
<dbReference type="SUPFAM" id="SSF53850">
    <property type="entry name" value="Periplasmic binding protein-like II"/>
    <property type="match status" value="1"/>
</dbReference>
<feature type="signal peptide" evidence="2">
    <location>
        <begin position="1"/>
        <end position="21"/>
    </location>
</feature>
<dbReference type="Gene3D" id="3.40.190.10">
    <property type="entry name" value="Periplasmic binding protein-like II"/>
    <property type="match status" value="1"/>
</dbReference>
<dbReference type="PIRSF" id="PIRSF017082">
    <property type="entry name" value="YflP"/>
    <property type="match status" value="1"/>
</dbReference>
<dbReference type="EMBL" id="JBHOMY010000121">
    <property type="protein sequence ID" value="MFC1460277.1"/>
    <property type="molecule type" value="Genomic_DNA"/>
</dbReference>
<evidence type="ECO:0000313" key="3">
    <source>
        <dbReference type="EMBL" id="MFC1460277.1"/>
    </source>
</evidence>
<sequence>MLIRTLLAAAVAVGLTAPAQAQNYPWKPDRPITIIVPWAPGGATDQVTRITASEMEEALGQKVVVVNQPGASGSIGTKNAFEAAKDGYTLTAGAVQDLGVYKVLGMFDTDLSQWNVYLTVANVPVISVNPNALYKTLAELVSAMKAKPNSVTISTGGAASASHNAAEAITKAAGATYKHVAYDGGNPAVVAAVAGEVEATTQLATEQAEMIRGKRLRPLAAFSDKPLELTGYGTIPPVTETLSNLRPPTSYFGIFVPKGVPQPVVETLDQIWREKIANSEKLKTYARERGALFAPAFGAAAVEQSMPVVRANAWLLFDAGKAKVSPDTVGIQRP</sequence>
<dbReference type="Pfam" id="PF03401">
    <property type="entry name" value="TctC"/>
    <property type="match status" value="1"/>
</dbReference>
<evidence type="ECO:0000313" key="4">
    <source>
        <dbReference type="Proteomes" id="UP001593940"/>
    </source>
</evidence>
<gene>
    <name evidence="3" type="ORF">ACETIH_26940</name>
</gene>
<dbReference type="PANTHER" id="PTHR42928">
    <property type="entry name" value="TRICARBOXYLATE-BINDING PROTEIN"/>
    <property type="match status" value="1"/>
</dbReference>
<dbReference type="CDD" id="cd07012">
    <property type="entry name" value="PBP2_Bug_TTT"/>
    <property type="match status" value="1"/>
</dbReference>
<reference evidence="3 4" key="1">
    <citation type="submission" date="2024-09" db="EMBL/GenBank/DDBJ databases">
        <title>Nodulacao em especies de Leguminosae Basais da Amazonia e Caracterizacao dos Rizobios e Bacterias Associadas aos Nodulos.</title>
        <authorList>
            <person name="Jambeiro I.C.A."/>
            <person name="Lopes I.S."/>
            <person name="Aguiar E.R.G.R."/>
            <person name="Santos A.F.J."/>
            <person name="Dos Santos J.M.F."/>
            <person name="Gross E."/>
        </authorList>
    </citation>
    <scope>NUCLEOTIDE SEQUENCE [LARGE SCALE GENOMIC DNA]</scope>
    <source>
        <strain evidence="3 4">BRUESC1165</strain>
    </source>
</reference>
<accession>A0ABV6YGX9</accession>
<evidence type="ECO:0000256" key="2">
    <source>
        <dbReference type="SAM" id="SignalP"/>
    </source>
</evidence>
<dbReference type="RefSeq" id="WP_203269729.1">
    <property type="nucleotide sequence ID" value="NZ_JAFBID010000001.1"/>
</dbReference>